<feature type="transmembrane region" description="Helical" evidence="1">
    <location>
        <begin position="28"/>
        <end position="48"/>
    </location>
</feature>
<accession>A0A8A3S4Y4</accession>
<dbReference type="Pfam" id="PF13197">
    <property type="entry name" value="DUF4013"/>
    <property type="match status" value="1"/>
</dbReference>
<dbReference type="InterPro" id="IPR025098">
    <property type="entry name" value="DUF4013"/>
</dbReference>
<organism evidence="2 3">
    <name type="scientific">Methanofollis aquaemaris</name>
    <dbReference type="NCBI Taxonomy" id="126734"/>
    <lineage>
        <taxon>Archaea</taxon>
        <taxon>Methanobacteriati</taxon>
        <taxon>Methanobacteriota</taxon>
        <taxon>Stenosarchaea group</taxon>
        <taxon>Methanomicrobia</taxon>
        <taxon>Methanomicrobiales</taxon>
        <taxon>Methanomicrobiaceae</taxon>
        <taxon>Methanofollis</taxon>
    </lineage>
</organism>
<keyword evidence="1" id="KW-0472">Membrane</keyword>
<dbReference type="AlphaFoldDB" id="A0A8A3S4Y4"/>
<keyword evidence="1" id="KW-0812">Transmembrane</keyword>
<dbReference type="KEGG" id="maqe:RJ40_04430"/>
<feature type="transmembrane region" description="Helical" evidence="1">
    <location>
        <begin position="69"/>
        <end position="94"/>
    </location>
</feature>
<feature type="transmembrane region" description="Helical" evidence="1">
    <location>
        <begin position="156"/>
        <end position="182"/>
    </location>
</feature>
<keyword evidence="3" id="KW-1185">Reference proteome</keyword>
<dbReference type="GeneID" id="76423583"/>
<sequence>MDLGAHFMDAAHYTKGAFWGRWKDNLKLLVSLVIFPLFFGYLVSILRGEDPAPPVRWSWGMFVDGIKICMIWMFYIVPVIVGVMALAGSVLVLYEMEGVGAIEPLLPEIIGGVLGVLVLYILLSLFVNIALILFARERRFFAAFSFGKIWRCIDRIGFWQYVAAVVLVAAFSNAVIALVMLIPVDVVAFALLALVTIPLSIFQARYYARIYDLAME</sequence>
<feature type="transmembrane region" description="Helical" evidence="1">
    <location>
        <begin position="188"/>
        <end position="208"/>
    </location>
</feature>
<reference evidence="2" key="1">
    <citation type="journal article" date="2001" name="Int. J. Syst. Evol. Microbiol.">
        <title>Methanofollis aquaemaris sp. nov., a methanogen isolated from an aquaculture fish pond.</title>
        <authorList>
            <person name="Lai M.C."/>
            <person name="Chen S.C."/>
        </authorList>
    </citation>
    <scope>NUCLEOTIDE SEQUENCE</scope>
    <source>
        <strain evidence="2">N2F9704</strain>
    </source>
</reference>
<proteinExistence type="predicted"/>
<evidence type="ECO:0000313" key="3">
    <source>
        <dbReference type="Proteomes" id="UP001042704"/>
    </source>
</evidence>
<keyword evidence="1" id="KW-1133">Transmembrane helix</keyword>
<reference evidence="2" key="2">
    <citation type="submission" date="2019-02" db="EMBL/GenBank/DDBJ databases">
        <authorList>
            <person name="Chen S.-C."/>
            <person name="Chien H.-H."/>
            <person name="Lai M.-C."/>
        </authorList>
    </citation>
    <scope>NUCLEOTIDE SEQUENCE</scope>
    <source>
        <strain evidence="2">N2F9704</strain>
    </source>
</reference>
<dbReference type="RefSeq" id="WP_265582161.1">
    <property type="nucleotide sequence ID" value="NZ_CP036172.1"/>
</dbReference>
<gene>
    <name evidence="2" type="ORF">RJ40_04430</name>
</gene>
<feature type="transmembrane region" description="Helical" evidence="1">
    <location>
        <begin position="109"/>
        <end position="135"/>
    </location>
</feature>
<protein>
    <submittedName>
        <fullName evidence="2">DUF4013 domain-containing protein</fullName>
    </submittedName>
</protein>
<evidence type="ECO:0000313" key="2">
    <source>
        <dbReference type="EMBL" id="QSZ66791.1"/>
    </source>
</evidence>
<dbReference type="Proteomes" id="UP001042704">
    <property type="component" value="Chromosome"/>
</dbReference>
<name>A0A8A3S4Y4_9EURY</name>
<evidence type="ECO:0000256" key="1">
    <source>
        <dbReference type="SAM" id="Phobius"/>
    </source>
</evidence>
<dbReference type="EMBL" id="CP036172">
    <property type="protein sequence ID" value="QSZ66791.1"/>
    <property type="molecule type" value="Genomic_DNA"/>
</dbReference>